<keyword evidence="1" id="KW-0534">Nitrate assimilation</keyword>
<dbReference type="EMBL" id="CP046452">
    <property type="protein sequence ID" value="QGU01359.1"/>
    <property type="molecule type" value="Genomic_DNA"/>
</dbReference>
<proteinExistence type="predicted"/>
<dbReference type="Proteomes" id="UP000427071">
    <property type="component" value="Chromosome"/>
</dbReference>
<dbReference type="InterPro" id="IPR036411">
    <property type="entry name" value="TorD-like_sf"/>
</dbReference>
<dbReference type="InterPro" id="IPR003765">
    <property type="entry name" value="NO3_reductase_chaperone_NarJ"/>
</dbReference>
<dbReference type="NCBIfam" id="TIGR00684">
    <property type="entry name" value="narJ"/>
    <property type="match status" value="1"/>
</dbReference>
<name>A0A6B8VE66_9CORY</name>
<dbReference type="GO" id="GO:0051131">
    <property type="term" value="P:chaperone-mediated protein complex assembly"/>
    <property type="evidence" value="ECO:0007669"/>
    <property type="project" value="InterPro"/>
</dbReference>
<dbReference type="KEGG" id="ckw:CKALI_02345"/>
<dbReference type="Pfam" id="PF02613">
    <property type="entry name" value="Nitrate_red_del"/>
    <property type="match status" value="1"/>
</dbReference>
<dbReference type="SUPFAM" id="SSF89155">
    <property type="entry name" value="TorD-like"/>
    <property type="match status" value="1"/>
</dbReference>
<dbReference type="GO" id="GO:0016530">
    <property type="term" value="F:metallochaperone activity"/>
    <property type="evidence" value="ECO:0007669"/>
    <property type="project" value="TreeGrafter"/>
</dbReference>
<dbReference type="AlphaFoldDB" id="A0A6B8VE66"/>
<gene>
    <name evidence="2" type="primary">narX2</name>
    <name evidence="2" type="ORF">CKALI_02345</name>
</gene>
<dbReference type="GO" id="GO:0042128">
    <property type="term" value="P:nitrate assimilation"/>
    <property type="evidence" value="ECO:0007669"/>
    <property type="project" value="UniProtKB-KW"/>
</dbReference>
<organism evidence="2 3">
    <name type="scientific">Corynebacterium kalinowskii</name>
    <dbReference type="NCBI Taxonomy" id="2675216"/>
    <lineage>
        <taxon>Bacteria</taxon>
        <taxon>Bacillati</taxon>
        <taxon>Actinomycetota</taxon>
        <taxon>Actinomycetes</taxon>
        <taxon>Mycobacteriales</taxon>
        <taxon>Corynebacteriaceae</taxon>
        <taxon>Corynebacterium</taxon>
    </lineage>
</organism>
<dbReference type="PANTHER" id="PTHR43680:SF2">
    <property type="entry name" value="NITRATE REDUCTASE MOLYBDENUM COFACTOR ASSEMBLY CHAPERONE NARJ"/>
    <property type="match status" value="1"/>
</dbReference>
<evidence type="ECO:0000313" key="2">
    <source>
        <dbReference type="EMBL" id="QGU01359.1"/>
    </source>
</evidence>
<dbReference type="Gene3D" id="1.10.3480.10">
    <property type="entry name" value="TorD-like"/>
    <property type="match status" value="1"/>
</dbReference>
<dbReference type="GO" id="GO:0051082">
    <property type="term" value="F:unfolded protein binding"/>
    <property type="evidence" value="ECO:0007669"/>
    <property type="project" value="InterPro"/>
</dbReference>
<accession>A0A6B8VE66</accession>
<reference evidence="3" key="1">
    <citation type="submission" date="2019-11" db="EMBL/GenBank/DDBJ databases">
        <title>Complete genome sequence of Corynebacterium kalinowskii 1959, a novel Corynebacterium species isolated from soil of a small paddock in Vilsendorf, Germany.</title>
        <authorList>
            <person name="Schaffert L."/>
            <person name="Ruwe M."/>
            <person name="Milse J."/>
            <person name="Hanuschka K."/>
            <person name="Ortseifen V."/>
            <person name="Droste J."/>
            <person name="Brandt D."/>
            <person name="Schlueter L."/>
            <person name="Kutter Y."/>
            <person name="Vinke S."/>
            <person name="Viehoefer P."/>
            <person name="Jacob L."/>
            <person name="Luebke N.-C."/>
            <person name="Schulte-Berndt E."/>
            <person name="Hain C."/>
            <person name="Linder M."/>
            <person name="Schmidt P."/>
            <person name="Wollenschlaeger L."/>
            <person name="Luttermann T."/>
            <person name="Thieme E."/>
            <person name="Hassa J."/>
            <person name="Haak M."/>
            <person name="Wittchen M."/>
            <person name="Mentz A."/>
            <person name="Persicke M."/>
            <person name="Busche T."/>
            <person name="Ruckert C."/>
        </authorList>
    </citation>
    <scope>NUCLEOTIDE SEQUENCE [LARGE SCALE GENOMIC DNA]</scope>
    <source>
        <strain evidence="3">1959</strain>
    </source>
</reference>
<dbReference type="RefSeq" id="WP_156191769.1">
    <property type="nucleotide sequence ID" value="NZ_CP046452.1"/>
</dbReference>
<evidence type="ECO:0000313" key="3">
    <source>
        <dbReference type="Proteomes" id="UP000427071"/>
    </source>
</evidence>
<dbReference type="InterPro" id="IPR020945">
    <property type="entry name" value="DMSO/NO3_reduct_chaperone"/>
</dbReference>
<evidence type="ECO:0000256" key="1">
    <source>
        <dbReference type="ARBA" id="ARBA00023063"/>
    </source>
</evidence>
<protein>
    <submittedName>
        <fullName evidence="2">Nitrate reductase-like protein NarX</fullName>
    </submittedName>
</protein>
<sequence length="228" mass="25534">MVVNFLGNKRTSLVDAPPAVNVNEQQSRILWMSCAVLLDYPDDDFFTRLDAVEENVSVLPAEVAESLRTFVDFTRSHTLRELQTHYVDTFDQRRRCSLYLSYYATGDTRQRGAALISFKEMLAACGFEQSRDELPDHLCVVLEAAAQENESIAAQVLATHRDGIEVLRTALHARKSPYAHLIDALTATLPELDETTRERYLSLVTAGPPTEMVGQSLPFPTSEPEARS</sequence>
<keyword evidence="3" id="KW-1185">Reference proteome</keyword>
<dbReference type="PANTHER" id="PTHR43680">
    <property type="entry name" value="NITRATE REDUCTASE MOLYBDENUM COFACTOR ASSEMBLY CHAPERONE"/>
    <property type="match status" value="1"/>
</dbReference>